<dbReference type="AlphaFoldDB" id="A0A1J4L156"/>
<protein>
    <submittedName>
        <fullName evidence="1">Uncharacterized protein</fullName>
    </submittedName>
</protein>
<sequence>MFLVILTQIDDFFKDTKLMLDIIHLITASLSSLSYGEIEYLVLLLQNLLRFHIQLCPYAVDIFRFLIFKIVETDDVKILCRIVTAFISLIIFQQEIAIDIVVWMFKKKIIKVFLALLINLKDEISETQVIIVKNFINDIILEANYEREGTNEKY</sequence>
<dbReference type="Proteomes" id="UP000179807">
    <property type="component" value="Unassembled WGS sequence"/>
</dbReference>
<evidence type="ECO:0000313" key="1">
    <source>
        <dbReference type="EMBL" id="OHT15613.1"/>
    </source>
</evidence>
<evidence type="ECO:0000313" key="2">
    <source>
        <dbReference type="Proteomes" id="UP000179807"/>
    </source>
</evidence>
<dbReference type="VEuPathDB" id="TrichDB:TRFO_13929"/>
<organism evidence="1 2">
    <name type="scientific">Tritrichomonas foetus</name>
    <dbReference type="NCBI Taxonomy" id="1144522"/>
    <lineage>
        <taxon>Eukaryota</taxon>
        <taxon>Metamonada</taxon>
        <taxon>Parabasalia</taxon>
        <taxon>Tritrichomonadida</taxon>
        <taxon>Tritrichomonadidae</taxon>
        <taxon>Tritrichomonas</taxon>
    </lineage>
</organism>
<accession>A0A1J4L156</accession>
<dbReference type="EMBL" id="MLAK01000207">
    <property type="protein sequence ID" value="OHT15613.1"/>
    <property type="molecule type" value="Genomic_DNA"/>
</dbReference>
<gene>
    <name evidence="1" type="ORF">TRFO_13929</name>
</gene>
<dbReference type="GeneID" id="94832235"/>
<keyword evidence="2" id="KW-1185">Reference proteome</keyword>
<name>A0A1J4L156_9EUKA</name>
<reference evidence="1" key="1">
    <citation type="submission" date="2016-10" db="EMBL/GenBank/DDBJ databases">
        <authorList>
            <person name="Benchimol M."/>
            <person name="Almeida L.G."/>
            <person name="Vasconcelos A.T."/>
            <person name="Perreira-Neves A."/>
            <person name="Rosa I.A."/>
            <person name="Tasca T."/>
            <person name="Bogo M.R."/>
            <person name="de Souza W."/>
        </authorList>
    </citation>
    <scope>NUCLEOTIDE SEQUENCE [LARGE SCALE GENOMIC DNA]</scope>
    <source>
        <strain evidence="1">K</strain>
    </source>
</reference>
<comment type="caution">
    <text evidence="1">The sequence shown here is derived from an EMBL/GenBank/DDBJ whole genome shotgun (WGS) entry which is preliminary data.</text>
</comment>
<dbReference type="RefSeq" id="XP_068368749.1">
    <property type="nucleotide sequence ID" value="XM_068497531.1"/>
</dbReference>
<proteinExistence type="predicted"/>